<accession>A0A3N1XG58</accession>
<name>A0A3N1XG58_9FIRM</name>
<dbReference type="EMBL" id="RJVG01000010">
    <property type="protein sequence ID" value="ROR25699.1"/>
    <property type="molecule type" value="Genomic_DNA"/>
</dbReference>
<protein>
    <submittedName>
        <fullName evidence="2">Uncharacterized protein DUF402</fullName>
    </submittedName>
</protein>
<evidence type="ECO:0000313" key="2">
    <source>
        <dbReference type="EMBL" id="ROR25699.1"/>
    </source>
</evidence>
<dbReference type="Pfam" id="PF04167">
    <property type="entry name" value="DUF402"/>
    <property type="match status" value="1"/>
</dbReference>
<dbReference type="SUPFAM" id="SSF159234">
    <property type="entry name" value="FomD-like"/>
    <property type="match status" value="1"/>
</dbReference>
<feature type="domain" description="DUF402" evidence="1">
    <location>
        <begin position="10"/>
        <end position="147"/>
    </location>
</feature>
<keyword evidence="3" id="KW-1185">Reference proteome</keyword>
<proteinExistence type="predicted"/>
<evidence type="ECO:0000259" key="1">
    <source>
        <dbReference type="Pfam" id="PF04167"/>
    </source>
</evidence>
<dbReference type="Proteomes" id="UP000273083">
    <property type="component" value="Unassembled WGS sequence"/>
</dbReference>
<organism evidence="2 3">
    <name type="scientific">Mobilisporobacter senegalensis</name>
    <dbReference type="NCBI Taxonomy" id="1329262"/>
    <lineage>
        <taxon>Bacteria</taxon>
        <taxon>Bacillati</taxon>
        <taxon>Bacillota</taxon>
        <taxon>Clostridia</taxon>
        <taxon>Lachnospirales</taxon>
        <taxon>Lachnospiraceae</taxon>
        <taxon>Mobilisporobacter</taxon>
    </lineage>
</organism>
<dbReference type="RefSeq" id="WP_123610309.1">
    <property type="nucleotide sequence ID" value="NZ_RJVG01000010.1"/>
</dbReference>
<dbReference type="AlphaFoldDB" id="A0A3N1XG58"/>
<dbReference type="OrthoDB" id="2064617at2"/>
<gene>
    <name evidence="2" type="ORF">EDD66_11055</name>
</gene>
<comment type="caution">
    <text evidence="2">The sequence shown here is derived from an EMBL/GenBank/DDBJ whole genome shotgun (WGS) entry which is preliminary data.</text>
</comment>
<reference evidence="2 3" key="1">
    <citation type="submission" date="2018-11" db="EMBL/GenBank/DDBJ databases">
        <title>Genomic Encyclopedia of Type Strains, Phase IV (KMG-IV): sequencing the most valuable type-strain genomes for metagenomic binning, comparative biology and taxonomic classification.</title>
        <authorList>
            <person name="Goeker M."/>
        </authorList>
    </citation>
    <scope>NUCLEOTIDE SEQUENCE [LARGE SCALE GENOMIC DNA]</scope>
    <source>
        <strain evidence="2 3">DSM 26537</strain>
    </source>
</reference>
<evidence type="ECO:0000313" key="3">
    <source>
        <dbReference type="Proteomes" id="UP000273083"/>
    </source>
</evidence>
<dbReference type="Gene3D" id="2.40.380.10">
    <property type="entry name" value="FomD-like"/>
    <property type="match status" value="1"/>
</dbReference>
<dbReference type="InterPro" id="IPR007295">
    <property type="entry name" value="DUF402"/>
</dbReference>
<sequence length="160" mass="18776">MKDKINLYRRRFIPNETIHLKDDKILFLDEDLIITKWNTLKPRKDIARGISAYFLKKGIKVSKIYDEEGNLVYWYCDIIDTIIDLKNHSIIFNDLLADVVIYENGFVKVLDIGEIADAVEQNLIDGPTALKALYTLDTLLDIIYTDRFYTLQKYINDYES</sequence>
<dbReference type="InterPro" id="IPR035930">
    <property type="entry name" value="FomD-like_sf"/>
</dbReference>